<dbReference type="InterPro" id="IPR042566">
    <property type="entry name" value="L1_C"/>
</dbReference>
<keyword evidence="2" id="KW-1185">Reference proteome</keyword>
<organism evidence="1 2">
    <name type="scientific">Pleurodeles waltl</name>
    <name type="common">Iberian ribbed newt</name>
    <dbReference type="NCBI Taxonomy" id="8319"/>
    <lineage>
        <taxon>Eukaryota</taxon>
        <taxon>Metazoa</taxon>
        <taxon>Chordata</taxon>
        <taxon>Craniata</taxon>
        <taxon>Vertebrata</taxon>
        <taxon>Euteleostomi</taxon>
        <taxon>Amphibia</taxon>
        <taxon>Batrachia</taxon>
        <taxon>Caudata</taxon>
        <taxon>Salamandroidea</taxon>
        <taxon>Salamandridae</taxon>
        <taxon>Pleurodelinae</taxon>
        <taxon>Pleurodeles</taxon>
    </lineage>
</organism>
<sequence length="148" mass="17465">MSTVLKDKIPKFISVEHAHCKPGRLPSHRDRLCPVTAQFLNYWDRDLFLQLFRLKGSWHYENATIMALPDFTAEVKLPRNFYNAMKRKLWELSLEYVLLISAKLKVIHEEASFFSSPEDTWIWLHAKGLAEVADLDQPTGEWLMPWHR</sequence>
<dbReference type="EMBL" id="JANPWB010000008">
    <property type="protein sequence ID" value="KAJ1162187.1"/>
    <property type="molecule type" value="Genomic_DNA"/>
</dbReference>
<dbReference type="Proteomes" id="UP001066276">
    <property type="component" value="Chromosome 4_2"/>
</dbReference>
<comment type="caution">
    <text evidence="1">The sequence shown here is derived from an EMBL/GenBank/DDBJ whole genome shotgun (WGS) entry which is preliminary data.</text>
</comment>
<dbReference type="AlphaFoldDB" id="A0AAV7SDW0"/>
<gene>
    <name evidence="1" type="ORF">NDU88_002662</name>
</gene>
<evidence type="ECO:0000313" key="2">
    <source>
        <dbReference type="Proteomes" id="UP001066276"/>
    </source>
</evidence>
<proteinExistence type="predicted"/>
<evidence type="ECO:0000313" key="1">
    <source>
        <dbReference type="EMBL" id="KAJ1162187.1"/>
    </source>
</evidence>
<accession>A0AAV7SDW0</accession>
<name>A0AAV7SDW0_PLEWA</name>
<protein>
    <submittedName>
        <fullName evidence="1">Uncharacterized protein</fullName>
    </submittedName>
</protein>
<dbReference type="Gene3D" id="3.30.250.20">
    <property type="entry name" value="L1 transposable element, C-terminal domain"/>
    <property type="match status" value="1"/>
</dbReference>
<reference evidence="1" key="1">
    <citation type="journal article" date="2022" name="bioRxiv">
        <title>Sequencing and chromosome-scale assembly of the giantPleurodeles waltlgenome.</title>
        <authorList>
            <person name="Brown T."/>
            <person name="Elewa A."/>
            <person name="Iarovenko S."/>
            <person name="Subramanian E."/>
            <person name="Araus A.J."/>
            <person name="Petzold A."/>
            <person name="Susuki M."/>
            <person name="Suzuki K.-i.T."/>
            <person name="Hayashi T."/>
            <person name="Toyoda A."/>
            <person name="Oliveira C."/>
            <person name="Osipova E."/>
            <person name="Leigh N.D."/>
            <person name="Simon A."/>
            <person name="Yun M.H."/>
        </authorList>
    </citation>
    <scope>NUCLEOTIDE SEQUENCE</scope>
    <source>
        <strain evidence="1">20211129_DDA</strain>
        <tissue evidence="1">Liver</tissue>
    </source>
</reference>